<evidence type="ECO:0000256" key="3">
    <source>
        <dbReference type="ARBA" id="ARBA00022840"/>
    </source>
</evidence>
<evidence type="ECO:0000313" key="7">
    <source>
        <dbReference type="Proteomes" id="UP001519288"/>
    </source>
</evidence>
<dbReference type="CDD" id="cd03214">
    <property type="entry name" value="ABC_Iron-Siderophores_B12_Hemin"/>
    <property type="match status" value="1"/>
</dbReference>
<feature type="domain" description="ABC transporter" evidence="5">
    <location>
        <begin position="12"/>
        <end position="249"/>
    </location>
</feature>
<dbReference type="PROSITE" id="PS50893">
    <property type="entry name" value="ABC_TRANSPORTER_2"/>
    <property type="match status" value="1"/>
</dbReference>
<dbReference type="InterPro" id="IPR017871">
    <property type="entry name" value="ABC_transporter-like_CS"/>
</dbReference>
<dbReference type="InterPro" id="IPR027417">
    <property type="entry name" value="P-loop_NTPase"/>
</dbReference>
<sequence>MNKPPISPSSAIQLSHLNKVYGTQKVLCDLNIHIQSGEFVGIIGPNGSGKTTLLHLISGAVTPSEGEVHIMEQPLSSYSRKALSQQLAVLQQDGIPAISFPVHEVIRMGRYPFLDWLGRDRYAEVEELITLIMDRLELHALAERPVSELSGGQRQRVALGKVMAQQPAVLLLDEPTTYLDIRYQIQFMELVSRWQQEEGLTVIAVMHDLNLASLFCSRLLVLHEQNIVADGSPHDILTEEMVERVFGVQASATPHPDSGVPQILLKRKEEGK</sequence>
<name>A0ABS4JFN8_9BACL</name>
<keyword evidence="7" id="KW-1185">Reference proteome</keyword>
<reference evidence="6 7" key="1">
    <citation type="submission" date="2021-03" db="EMBL/GenBank/DDBJ databases">
        <title>Genomic Encyclopedia of Type Strains, Phase IV (KMG-IV): sequencing the most valuable type-strain genomes for metagenomic binning, comparative biology and taxonomic classification.</title>
        <authorList>
            <person name="Goeker M."/>
        </authorList>
    </citation>
    <scope>NUCLEOTIDE SEQUENCE [LARGE SCALE GENOMIC DNA]</scope>
    <source>
        <strain evidence="6 7">DSM 26806</strain>
    </source>
</reference>
<organism evidence="6 7">
    <name type="scientific">Paenibacillus shirakamiensis</name>
    <dbReference type="NCBI Taxonomy" id="1265935"/>
    <lineage>
        <taxon>Bacteria</taxon>
        <taxon>Bacillati</taxon>
        <taxon>Bacillota</taxon>
        <taxon>Bacilli</taxon>
        <taxon>Bacillales</taxon>
        <taxon>Paenibacillaceae</taxon>
        <taxon>Paenibacillus</taxon>
    </lineage>
</organism>
<dbReference type="PANTHER" id="PTHR42794">
    <property type="entry name" value="HEMIN IMPORT ATP-BINDING PROTEIN HMUV"/>
    <property type="match status" value="1"/>
</dbReference>
<gene>
    <name evidence="6" type="ORF">J2Z69_001560</name>
</gene>
<dbReference type="GO" id="GO:0005524">
    <property type="term" value="F:ATP binding"/>
    <property type="evidence" value="ECO:0007669"/>
    <property type="project" value="UniProtKB-KW"/>
</dbReference>
<evidence type="ECO:0000256" key="4">
    <source>
        <dbReference type="ARBA" id="ARBA00022967"/>
    </source>
</evidence>
<evidence type="ECO:0000256" key="2">
    <source>
        <dbReference type="ARBA" id="ARBA00022741"/>
    </source>
</evidence>
<accession>A0ABS4JFN8</accession>
<evidence type="ECO:0000313" key="6">
    <source>
        <dbReference type="EMBL" id="MBP2000529.1"/>
    </source>
</evidence>
<keyword evidence="2" id="KW-0547">Nucleotide-binding</keyword>
<dbReference type="SMART" id="SM00382">
    <property type="entry name" value="AAA"/>
    <property type="match status" value="1"/>
</dbReference>
<comment type="caution">
    <text evidence="6">The sequence shown here is derived from an EMBL/GenBank/DDBJ whole genome shotgun (WGS) entry which is preliminary data.</text>
</comment>
<dbReference type="InterPro" id="IPR003593">
    <property type="entry name" value="AAA+_ATPase"/>
</dbReference>
<protein>
    <submittedName>
        <fullName evidence="6">Iron complex transport system ATP-binding protein</fullName>
    </submittedName>
</protein>
<dbReference type="Gene3D" id="3.40.50.300">
    <property type="entry name" value="P-loop containing nucleotide triphosphate hydrolases"/>
    <property type="match status" value="1"/>
</dbReference>
<keyword evidence="4" id="KW-1278">Translocase</keyword>
<dbReference type="PROSITE" id="PS00211">
    <property type="entry name" value="ABC_TRANSPORTER_1"/>
    <property type="match status" value="1"/>
</dbReference>
<dbReference type="SUPFAM" id="SSF52540">
    <property type="entry name" value="P-loop containing nucleoside triphosphate hydrolases"/>
    <property type="match status" value="1"/>
</dbReference>
<keyword evidence="1" id="KW-0813">Transport</keyword>
<dbReference type="Pfam" id="PF00005">
    <property type="entry name" value="ABC_tran"/>
    <property type="match status" value="1"/>
</dbReference>
<proteinExistence type="predicted"/>
<dbReference type="EMBL" id="JAGGLD010000002">
    <property type="protein sequence ID" value="MBP2000529.1"/>
    <property type="molecule type" value="Genomic_DNA"/>
</dbReference>
<keyword evidence="3 6" id="KW-0067">ATP-binding</keyword>
<dbReference type="PANTHER" id="PTHR42794:SF1">
    <property type="entry name" value="HEMIN IMPORT ATP-BINDING PROTEIN HMUV"/>
    <property type="match status" value="1"/>
</dbReference>
<dbReference type="RefSeq" id="WP_209860814.1">
    <property type="nucleotide sequence ID" value="NZ_JAGGLD010000002.1"/>
</dbReference>
<evidence type="ECO:0000259" key="5">
    <source>
        <dbReference type="PROSITE" id="PS50893"/>
    </source>
</evidence>
<dbReference type="InterPro" id="IPR003439">
    <property type="entry name" value="ABC_transporter-like_ATP-bd"/>
</dbReference>
<dbReference type="Proteomes" id="UP001519288">
    <property type="component" value="Unassembled WGS sequence"/>
</dbReference>
<evidence type="ECO:0000256" key="1">
    <source>
        <dbReference type="ARBA" id="ARBA00022448"/>
    </source>
</evidence>